<dbReference type="FunFam" id="3.20.20.70:FF:000004">
    <property type="entry name" value="Ribulose-phosphate 3-epimerase"/>
    <property type="match status" value="1"/>
</dbReference>
<dbReference type="PANTHER" id="PTHR11749">
    <property type="entry name" value="RIBULOSE-5-PHOSPHATE-3-EPIMERASE"/>
    <property type="match status" value="1"/>
</dbReference>
<dbReference type="InterPro" id="IPR000056">
    <property type="entry name" value="Ribul_P_3_epim-like"/>
</dbReference>
<evidence type="ECO:0000256" key="2">
    <source>
        <dbReference type="ARBA" id="ARBA00001936"/>
    </source>
</evidence>
<dbReference type="InterPro" id="IPR013785">
    <property type="entry name" value="Aldolase_TIM"/>
</dbReference>
<gene>
    <name evidence="10" type="ORF">HF857_04625</name>
</gene>
<proteinExistence type="inferred from homology"/>
<comment type="cofactor">
    <cofactor evidence="4">
        <name>Zn(2+)</name>
        <dbReference type="ChEBI" id="CHEBI:29105"/>
    </cofactor>
</comment>
<dbReference type="GO" id="GO:0004750">
    <property type="term" value="F:D-ribulose-phosphate 3-epimerase activity"/>
    <property type="evidence" value="ECO:0007669"/>
    <property type="project" value="UniProtKB-EC"/>
</dbReference>
<dbReference type="CDD" id="cd00429">
    <property type="entry name" value="RPE"/>
    <property type="match status" value="1"/>
</dbReference>
<protein>
    <recommendedName>
        <fullName evidence="7">ribulose-phosphate 3-epimerase</fullName>
        <ecNumber evidence="7">5.1.3.1</ecNumber>
    </recommendedName>
</protein>
<comment type="similarity">
    <text evidence="6">Belongs to the ribulose-phosphate 3-epimerase family.</text>
</comment>
<comment type="caution">
    <text evidence="10">The sequence shown here is derived from an EMBL/GenBank/DDBJ whole genome shotgun (WGS) entry which is preliminary data.</text>
</comment>
<evidence type="ECO:0000256" key="6">
    <source>
        <dbReference type="ARBA" id="ARBA00009541"/>
    </source>
</evidence>
<comment type="cofactor">
    <cofactor evidence="3">
        <name>Co(2+)</name>
        <dbReference type="ChEBI" id="CHEBI:48828"/>
    </cofactor>
</comment>
<keyword evidence="9" id="KW-0413">Isomerase</keyword>
<dbReference type="EC" id="5.1.3.1" evidence="7"/>
<evidence type="ECO:0000256" key="8">
    <source>
        <dbReference type="ARBA" id="ARBA00022723"/>
    </source>
</evidence>
<accession>A0A7X9NMI3</accession>
<dbReference type="Gene3D" id="3.20.20.70">
    <property type="entry name" value="Aldolase class I"/>
    <property type="match status" value="1"/>
</dbReference>
<dbReference type="Pfam" id="PF00834">
    <property type="entry name" value="Ribul_P_3_epim"/>
    <property type="match status" value="1"/>
</dbReference>
<reference evidence="10 11" key="1">
    <citation type="submission" date="2020-04" db="EMBL/GenBank/DDBJ databases">
        <authorList>
            <person name="Hitch T.C.A."/>
            <person name="Wylensek D."/>
            <person name="Clavel T."/>
        </authorList>
    </citation>
    <scope>NUCLEOTIDE SEQUENCE [LARGE SCALE GENOMIC DNA]</scope>
    <source>
        <strain evidence="10 11">WCA-380-WT-3C</strain>
    </source>
</reference>
<dbReference type="GO" id="GO:0046872">
    <property type="term" value="F:metal ion binding"/>
    <property type="evidence" value="ECO:0007669"/>
    <property type="project" value="UniProtKB-KW"/>
</dbReference>
<evidence type="ECO:0000313" key="10">
    <source>
        <dbReference type="EMBL" id="NME49541.1"/>
    </source>
</evidence>
<organism evidence="10 11">
    <name type="scientific">Enterococcus cecorum</name>
    <dbReference type="NCBI Taxonomy" id="44008"/>
    <lineage>
        <taxon>Bacteria</taxon>
        <taxon>Bacillati</taxon>
        <taxon>Bacillota</taxon>
        <taxon>Bacilli</taxon>
        <taxon>Lactobacillales</taxon>
        <taxon>Enterococcaceae</taxon>
        <taxon>Enterococcus</taxon>
    </lineage>
</organism>
<evidence type="ECO:0000256" key="7">
    <source>
        <dbReference type="ARBA" id="ARBA00013188"/>
    </source>
</evidence>
<keyword evidence="8" id="KW-0479">Metal-binding</keyword>
<dbReference type="NCBIfam" id="NF004076">
    <property type="entry name" value="PRK05581.1-4"/>
    <property type="match status" value="1"/>
</dbReference>
<evidence type="ECO:0000256" key="9">
    <source>
        <dbReference type="ARBA" id="ARBA00023235"/>
    </source>
</evidence>
<comment type="catalytic activity">
    <reaction evidence="1">
        <text>D-ribulose 5-phosphate = D-xylulose 5-phosphate</text>
        <dbReference type="Rhea" id="RHEA:13677"/>
        <dbReference type="ChEBI" id="CHEBI:57737"/>
        <dbReference type="ChEBI" id="CHEBI:58121"/>
        <dbReference type="EC" id="5.1.3.1"/>
    </reaction>
</comment>
<dbReference type="AlphaFoldDB" id="A0A7X9NMI3"/>
<dbReference type="GO" id="GO:0005737">
    <property type="term" value="C:cytoplasm"/>
    <property type="evidence" value="ECO:0007669"/>
    <property type="project" value="UniProtKB-ARBA"/>
</dbReference>
<dbReference type="PROSITE" id="PS01086">
    <property type="entry name" value="RIBUL_P_3_EPIMER_2"/>
    <property type="match status" value="1"/>
</dbReference>
<evidence type="ECO:0000313" key="11">
    <source>
        <dbReference type="Proteomes" id="UP000588071"/>
    </source>
</evidence>
<comment type="cofactor">
    <cofactor evidence="2">
        <name>Mn(2+)</name>
        <dbReference type="ChEBI" id="CHEBI:29035"/>
    </cofactor>
</comment>
<dbReference type="InterPro" id="IPR011060">
    <property type="entry name" value="RibuloseP-bd_barrel"/>
</dbReference>
<dbReference type="GO" id="GO:0005975">
    <property type="term" value="P:carbohydrate metabolic process"/>
    <property type="evidence" value="ECO:0007669"/>
    <property type="project" value="InterPro"/>
</dbReference>
<evidence type="ECO:0000256" key="3">
    <source>
        <dbReference type="ARBA" id="ARBA00001941"/>
    </source>
</evidence>
<dbReference type="Proteomes" id="UP000588071">
    <property type="component" value="Unassembled WGS sequence"/>
</dbReference>
<evidence type="ECO:0000256" key="1">
    <source>
        <dbReference type="ARBA" id="ARBA00001782"/>
    </source>
</evidence>
<name>A0A7X9NMI3_9ENTE</name>
<dbReference type="SUPFAM" id="SSF51366">
    <property type="entry name" value="Ribulose-phoshate binding barrel"/>
    <property type="match status" value="1"/>
</dbReference>
<evidence type="ECO:0000256" key="5">
    <source>
        <dbReference type="ARBA" id="ARBA00001954"/>
    </source>
</evidence>
<sequence>MQKLLCPSMMCADFSNLSKEIVELNKANVDIFHCDIMDGNYVQNITMGLNDVRTVKKYTEKLVDCHLMIENPGEKVDWFIEAGADIIYIHPETEKFVIKTLNHIRSRGKKSGLAVNPDLSLGSIQELFPYCDYILVMTVNPGFAGQTFIESTIDKIRALIQLKKQYQFKLLIDGACSPEVIKKYSHLGVDGFILGTSALFNKEQTYTEIVKELRVL</sequence>
<dbReference type="EMBL" id="JABAFV010000005">
    <property type="protein sequence ID" value="NME49541.1"/>
    <property type="molecule type" value="Genomic_DNA"/>
</dbReference>
<evidence type="ECO:0000256" key="4">
    <source>
        <dbReference type="ARBA" id="ARBA00001947"/>
    </source>
</evidence>
<comment type="cofactor">
    <cofactor evidence="5">
        <name>Fe(2+)</name>
        <dbReference type="ChEBI" id="CHEBI:29033"/>
    </cofactor>
</comment>
<dbReference type="RefSeq" id="WP_168930671.1">
    <property type="nucleotide sequence ID" value="NZ_JABAFV010000005.1"/>
</dbReference>